<reference evidence="1 2" key="1">
    <citation type="submission" date="2018-06" db="EMBL/GenBank/DDBJ databases">
        <authorList>
            <consortium name="Pathogen Informatics"/>
            <person name="Doyle S."/>
        </authorList>
    </citation>
    <scope>NUCLEOTIDE SEQUENCE [LARGE SCALE GENOMIC DNA]</scope>
    <source>
        <strain evidence="1 2">NCTC13767</strain>
    </source>
</reference>
<dbReference type="Proteomes" id="UP000254510">
    <property type="component" value="Unassembled WGS sequence"/>
</dbReference>
<accession>A0A380K447</accession>
<evidence type="ECO:0000313" key="1">
    <source>
        <dbReference type="EMBL" id="SUN58968.1"/>
    </source>
</evidence>
<dbReference type="InterPro" id="IPR041492">
    <property type="entry name" value="HAD_2"/>
</dbReference>
<protein>
    <submittedName>
        <fullName evidence="1">Phosphoglycolate phosphatase</fullName>
        <ecNumber evidence="1">3.1.3.18</ecNumber>
    </submittedName>
</protein>
<keyword evidence="1" id="KW-0378">Hydrolase</keyword>
<proteinExistence type="predicted"/>
<dbReference type="InterPro" id="IPR036412">
    <property type="entry name" value="HAD-like_sf"/>
</dbReference>
<dbReference type="EC" id="3.1.3.18" evidence="1"/>
<dbReference type="GO" id="GO:0008967">
    <property type="term" value="F:phosphoglycolate phosphatase activity"/>
    <property type="evidence" value="ECO:0007669"/>
    <property type="project" value="UniProtKB-EC"/>
</dbReference>
<dbReference type="EMBL" id="UHFM01000006">
    <property type="protein sequence ID" value="SUN58968.1"/>
    <property type="molecule type" value="Genomic_DNA"/>
</dbReference>
<evidence type="ECO:0000313" key="2">
    <source>
        <dbReference type="Proteomes" id="UP000254510"/>
    </source>
</evidence>
<dbReference type="InterPro" id="IPR023214">
    <property type="entry name" value="HAD_sf"/>
</dbReference>
<organism evidence="1 2">
    <name type="scientific">Streptococcus gallolyticus</name>
    <dbReference type="NCBI Taxonomy" id="315405"/>
    <lineage>
        <taxon>Bacteria</taxon>
        <taxon>Bacillati</taxon>
        <taxon>Bacillota</taxon>
        <taxon>Bacilli</taxon>
        <taxon>Lactobacillales</taxon>
        <taxon>Streptococcaceae</taxon>
        <taxon>Streptococcus</taxon>
    </lineage>
</organism>
<dbReference type="Pfam" id="PF13419">
    <property type="entry name" value="HAD_2"/>
    <property type="match status" value="1"/>
</dbReference>
<dbReference type="AlphaFoldDB" id="A0A380K447"/>
<sequence length="76" mass="8229">MNGLGYSLYVTTSKHEPMAKLMLTELGVISNFKQVYGSTPEHIHTADVINACLTEQVIQAAESVIIGDTKFDMIGG</sequence>
<name>A0A380K447_9STRE</name>
<dbReference type="Gene3D" id="3.40.50.1000">
    <property type="entry name" value="HAD superfamily/HAD-like"/>
    <property type="match status" value="1"/>
</dbReference>
<dbReference type="SUPFAM" id="SSF56784">
    <property type="entry name" value="HAD-like"/>
    <property type="match status" value="1"/>
</dbReference>
<gene>
    <name evidence="1" type="primary">gph_2</name>
    <name evidence="1" type="ORF">NCTC13767_00927</name>
</gene>